<evidence type="ECO:0000313" key="5">
    <source>
        <dbReference type="Proteomes" id="UP000178946"/>
    </source>
</evidence>
<organism evidence="4 5">
    <name type="scientific">Candidatus Wolfebacteria bacterium RIFCSPLOWO2_01_FULL_45_19</name>
    <dbReference type="NCBI Taxonomy" id="1802557"/>
    <lineage>
        <taxon>Bacteria</taxon>
        <taxon>Candidatus Wolfeibacteriota</taxon>
    </lineage>
</organism>
<keyword evidence="1 3" id="KW-0963">Cytoplasm</keyword>
<dbReference type="Pfam" id="PF01668">
    <property type="entry name" value="SmpB"/>
    <property type="match status" value="1"/>
</dbReference>
<evidence type="ECO:0000256" key="1">
    <source>
        <dbReference type="ARBA" id="ARBA00022490"/>
    </source>
</evidence>
<reference evidence="4 5" key="1">
    <citation type="journal article" date="2016" name="Nat. Commun.">
        <title>Thousands of microbial genomes shed light on interconnected biogeochemical processes in an aquifer system.</title>
        <authorList>
            <person name="Anantharaman K."/>
            <person name="Brown C.T."/>
            <person name="Hug L.A."/>
            <person name="Sharon I."/>
            <person name="Castelle C.J."/>
            <person name="Probst A.J."/>
            <person name="Thomas B.C."/>
            <person name="Singh A."/>
            <person name="Wilkins M.J."/>
            <person name="Karaoz U."/>
            <person name="Brodie E.L."/>
            <person name="Williams K.H."/>
            <person name="Hubbard S.S."/>
            <person name="Banfield J.F."/>
        </authorList>
    </citation>
    <scope>NUCLEOTIDE SEQUENCE [LARGE SCALE GENOMIC DNA]</scope>
</reference>
<comment type="subcellular location">
    <subcellularLocation>
        <location evidence="3">Cytoplasm</location>
    </subcellularLocation>
    <text evidence="3">The tmRNA-SmpB complex associates with stalled 70S ribosomes.</text>
</comment>
<dbReference type="InterPro" id="IPR020081">
    <property type="entry name" value="SsrA-bd_prot_CS"/>
</dbReference>
<dbReference type="PANTHER" id="PTHR30308">
    <property type="entry name" value="TMRNA-BINDING COMPONENT OF TRANS-TRANSLATION TAGGING COMPLEX"/>
    <property type="match status" value="1"/>
</dbReference>
<dbReference type="InterPro" id="IPR000037">
    <property type="entry name" value="SsrA-bd_prot"/>
</dbReference>
<dbReference type="SUPFAM" id="SSF74982">
    <property type="entry name" value="Small protein B (SmpB)"/>
    <property type="match status" value="1"/>
</dbReference>
<dbReference type="GO" id="GO:0005829">
    <property type="term" value="C:cytosol"/>
    <property type="evidence" value="ECO:0007669"/>
    <property type="project" value="TreeGrafter"/>
</dbReference>
<dbReference type="PANTHER" id="PTHR30308:SF2">
    <property type="entry name" value="SSRA-BINDING PROTEIN"/>
    <property type="match status" value="1"/>
</dbReference>
<dbReference type="EMBL" id="MGIR01000004">
    <property type="protein sequence ID" value="OGM91080.1"/>
    <property type="molecule type" value="Genomic_DNA"/>
</dbReference>
<dbReference type="PROSITE" id="PS01317">
    <property type="entry name" value="SSRP"/>
    <property type="match status" value="1"/>
</dbReference>
<sequence length="147" mass="17225">MTIYSTNKRARFDYAILETYEAGIELLGFEVKAIRSGRMNLSGSYAVVKDNQLWLLNADIPPYQPKNTSSEYNSKRTRRLLLRKEELKELVGKTHEKGLTLLPLKVYNKDRFIKIEIGLGKHKKKTDKREAIKKRDVEREIRRTLKT</sequence>
<dbReference type="STRING" id="1802557.A3A20_00610"/>
<name>A0A1F8DR31_9BACT</name>
<dbReference type="GO" id="GO:0070930">
    <property type="term" value="P:trans-translation-dependent protein tagging"/>
    <property type="evidence" value="ECO:0007669"/>
    <property type="project" value="TreeGrafter"/>
</dbReference>
<dbReference type="NCBIfam" id="NF003843">
    <property type="entry name" value="PRK05422.1"/>
    <property type="match status" value="1"/>
</dbReference>
<dbReference type="GO" id="GO:0070929">
    <property type="term" value="P:trans-translation"/>
    <property type="evidence" value="ECO:0007669"/>
    <property type="project" value="UniProtKB-UniRule"/>
</dbReference>
<comment type="caution">
    <text evidence="4">The sequence shown here is derived from an EMBL/GenBank/DDBJ whole genome shotgun (WGS) entry which is preliminary data.</text>
</comment>
<comment type="similarity">
    <text evidence="3">Belongs to the SmpB family.</text>
</comment>
<dbReference type="GO" id="GO:0003723">
    <property type="term" value="F:RNA binding"/>
    <property type="evidence" value="ECO:0007669"/>
    <property type="project" value="UniProtKB-UniRule"/>
</dbReference>
<accession>A0A1F8DR31</accession>
<evidence type="ECO:0000256" key="3">
    <source>
        <dbReference type="HAMAP-Rule" id="MF_00023"/>
    </source>
</evidence>
<evidence type="ECO:0000256" key="2">
    <source>
        <dbReference type="ARBA" id="ARBA00022884"/>
    </source>
</evidence>
<dbReference type="CDD" id="cd09294">
    <property type="entry name" value="SmpB"/>
    <property type="match status" value="1"/>
</dbReference>
<dbReference type="HAMAP" id="MF_00023">
    <property type="entry name" value="SmpB"/>
    <property type="match status" value="1"/>
</dbReference>
<evidence type="ECO:0000313" key="4">
    <source>
        <dbReference type="EMBL" id="OGM91080.1"/>
    </source>
</evidence>
<dbReference type="InterPro" id="IPR023620">
    <property type="entry name" value="SmpB"/>
</dbReference>
<comment type="function">
    <text evidence="3">Required for rescue of stalled ribosomes mediated by trans-translation. Binds to transfer-messenger RNA (tmRNA), required for stable association of tmRNA with ribosomes. tmRNA and SmpB together mimic tRNA shape, replacing the anticodon stem-loop with SmpB. tmRNA is encoded by the ssrA gene; the 2 termini fold to resemble tRNA(Ala) and it encodes a 'tag peptide', a short internal open reading frame. During trans-translation Ala-aminoacylated tmRNA acts like a tRNA, entering the A-site of stalled ribosomes, displacing the stalled mRNA. The ribosome then switches to translate the ORF on the tmRNA; the nascent peptide is terminated with the 'tag peptide' encoded by the tmRNA and targeted for degradation. The ribosome is freed to recommence translation, which seems to be the essential function of trans-translation.</text>
</comment>
<dbReference type="AlphaFoldDB" id="A0A1F8DR31"/>
<proteinExistence type="inferred from homology"/>
<dbReference type="Gene3D" id="2.40.280.10">
    <property type="match status" value="1"/>
</dbReference>
<keyword evidence="2 3" id="KW-0694">RNA-binding</keyword>
<gene>
    <name evidence="3" type="primary">smpB</name>
    <name evidence="4" type="ORF">A3A20_00610</name>
</gene>
<dbReference type="Proteomes" id="UP000178946">
    <property type="component" value="Unassembled WGS sequence"/>
</dbReference>
<protein>
    <recommendedName>
        <fullName evidence="3">SsrA-binding protein</fullName>
    </recommendedName>
    <alternativeName>
        <fullName evidence="3">Small protein B</fullName>
    </alternativeName>
</protein>
<dbReference type="NCBIfam" id="TIGR00086">
    <property type="entry name" value="smpB"/>
    <property type="match status" value="1"/>
</dbReference>